<dbReference type="PROSITE" id="PS00434">
    <property type="entry name" value="HSF_DOMAIN"/>
    <property type="match status" value="1"/>
</dbReference>
<evidence type="ECO:0000256" key="2">
    <source>
        <dbReference type="ARBA" id="ARBA00023016"/>
    </source>
</evidence>
<evidence type="ECO:0000256" key="1">
    <source>
        <dbReference type="ARBA" id="ARBA00004123"/>
    </source>
</evidence>
<keyword evidence="3" id="KW-0238">DNA-binding</keyword>
<sequence length="370" mass="41921">MEEEALTVTVKQEQESEQPQAQAQPREGLNEAGPPPFLTKTFDMVDDSSIDSIVSWSVARNSFVVWDPHKFSTTILPRYFKHSNFSSFIRQLNTYGFRKVDPDRWEFANEGFLAGQKHLLKTIKRRRNVLQGTQQSQRGGGGPCVELGEYGLEGEVERLVRDRNVLMAEIVKLRQQQQNSRNEVLAMEARLQATENKQQQMMTFLAKAINNPSFMQHLAHKNSQNPQLFGVEVKRKRRLTTSPIADPVPAVAAVPIESVAEDNPNPEQELANIEYEMDTFFATSYDTEPNCEINDPLSTTSAYGDTILEDFLKEDLVTGNPKDEVVIGDCSIDIPVEDLVAKPKDWTEELQDLVDHMGYLGSKPQWNMES</sequence>
<dbReference type="InterPro" id="IPR000232">
    <property type="entry name" value="HSF_DNA-bd"/>
</dbReference>
<proteinExistence type="inferred from homology"/>
<evidence type="ECO:0000256" key="7">
    <source>
        <dbReference type="SAM" id="MobiDB-lite"/>
    </source>
</evidence>
<feature type="domain" description="HSF-type DNA-binding" evidence="8">
    <location>
        <begin position="76"/>
        <end position="100"/>
    </location>
</feature>
<comment type="similarity">
    <text evidence="5">Belongs to the HSF family.</text>
</comment>
<dbReference type="Pfam" id="PF00447">
    <property type="entry name" value="HSF_DNA-bind"/>
    <property type="match status" value="1"/>
</dbReference>
<keyword evidence="4" id="KW-0539">Nucleus</keyword>
<keyword evidence="2" id="KW-0346">Stress response</keyword>
<comment type="subcellular location">
    <subcellularLocation>
        <location evidence="1">Nucleus</location>
    </subcellularLocation>
</comment>
<feature type="region of interest" description="Disordered" evidence="7">
    <location>
        <begin position="1"/>
        <end position="35"/>
    </location>
</feature>
<organism evidence="9 10">
    <name type="scientific">Stylosanthes scabra</name>
    <dbReference type="NCBI Taxonomy" id="79078"/>
    <lineage>
        <taxon>Eukaryota</taxon>
        <taxon>Viridiplantae</taxon>
        <taxon>Streptophyta</taxon>
        <taxon>Embryophyta</taxon>
        <taxon>Tracheophyta</taxon>
        <taxon>Spermatophyta</taxon>
        <taxon>Magnoliopsida</taxon>
        <taxon>eudicotyledons</taxon>
        <taxon>Gunneridae</taxon>
        <taxon>Pentapetalae</taxon>
        <taxon>rosids</taxon>
        <taxon>fabids</taxon>
        <taxon>Fabales</taxon>
        <taxon>Fabaceae</taxon>
        <taxon>Papilionoideae</taxon>
        <taxon>50 kb inversion clade</taxon>
        <taxon>dalbergioids sensu lato</taxon>
        <taxon>Dalbergieae</taxon>
        <taxon>Pterocarpus clade</taxon>
        <taxon>Stylosanthes</taxon>
    </lineage>
</organism>
<dbReference type="SUPFAM" id="SSF46785">
    <property type="entry name" value="Winged helix' DNA-binding domain"/>
    <property type="match status" value="1"/>
</dbReference>
<gene>
    <name evidence="9" type="ORF">PIB30_032466</name>
</gene>
<evidence type="ECO:0000256" key="5">
    <source>
        <dbReference type="RuleBase" id="RU004020"/>
    </source>
</evidence>
<evidence type="ECO:0000259" key="8">
    <source>
        <dbReference type="PROSITE" id="PS00434"/>
    </source>
</evidence>
<evidence type="ECO:0000313" key="9">
    <source>
        <dbReference type="EMBL" id="MED6133894.1"/>
    </source>
</evidence>
<dbReference type="Gene3D" id="1.10.10.10">
    <property type="entry name" value="Winged helix-like DNA-binding domain superfamily/Winged helix DNA-binding domain"/>
    <property type="match status" value="1"/>
</dbReference>
<dbReference type="PANTHER" id="PTHR10015:SF338">
    <property type="entry name" value="HEAT STRESS TRANSCRIPTION FACTOR A-2"/>
    <property type="match status" value="1"/>
</dbReference>
<dbReference type="InterPro" id="IPR036388">
    <property type="entry name" value="WH-like_DNA-bd_sf"/>
</dbReference>
<keyword evidence="6" id="KW-0175">Coiled coil</keyword>
<dbReference type="SMART" id="SM00415">
    <property type="entry name" value="HSF"/>
    <property type="match status" value="1"/>
</dbReference>
<dbReference type="Proteomes" id="UP001341840">
    <property type="component" value="Unassembled WGS sequence"/>
</dbReference>
<dbReference type="EMBL" id="JASCZI010060558">
    <property type="protein sequence ID" value="MED6133894.1"/>
    <property type="molecule type" value="Genomic_DNA"/>
</dbReference>
<reference evidence="9 10" key="1">
    <citation type="journal article" date="2023" name="Plants (Basel)">
        <title>Bridging the Gap: Combining Genomics and Transcriptomics Approaches to Understand Stylosanthes scabra, an Orphan Legume from the Brazilian Caatinga.</title>
        <authorList>
            <person name="Ferreira-Neto J.R.C."/>
            <person name="da Silva M.D."/>
            <person name="Binneck E."/>
            <person name="de Melo N.F."/>
            <person name="da Silva R.H."/>
            <person name="de Melo A.L.T.M."/>
            <person name="Pandolfi V."/>
            <person name="Bustamante F.O."/>
            <person name="Brasileiro-Vidal A.C."/>
            <person name="Benko-Iseppon A.M."/>
        </authorList>
    </citation>
    <scope>NUCLEOTIDE SEQUENCE [LARGE SCALE GENOMIC DNA]</scope>
    <source>
        <tissue evidence="9">Leaves</tissue>
    </source>
</reference>
<evidence type="ECO:0000256" key="6">
    <source>
        <dbReference type="SAM" id="Coils"/>
    </source>
</evidence>
<comment type="caution">
    <text evidence="9">The sequence shown here is derived from an EMBL/GenBank/DDBJ whole genome shotgun (WGS) entry which is preliminary data.</text>
</comment>
<protein>
    <recommendedName>
        <fullName evidence="8">HSF-type DNA-binding domain-containing protein</fullName>
    </recommendedName>
</protein>
<evidence type="ECO:0000256" key="4">
    <source>
        <dbReference type="ARBA" id="ARBA00023242"/>
    </source>
</evidence>
<evidence type="ECO:0000256" key="3">
    <source>
        <dbReference type="ARBA" id="ARBA00023125"/>
    </source>
</evidence>
<keyword evidence="10" id="KW-1185">Reference proteome</keyword>
<dbReference type="PANTHER" id="PTHR10015">
    <property type="entry name" value="HEAT SHOCK TRANSCRIPTION FACTOR"/>
    <property type="match status" value="1"/>
</dbReference>
<name>A0ABU6SCT7_9FABA</name>
<dbReference type="PRINTS" id="PR00056">
    <property type="entry name" value="HSFDOMAIN"/>
</dbReference>
<feature type="coiled-coil region" evidence="6">
    <location>
        <begin position="156"/>
        <end position="197"/>
    </location>
</feature>
<accession>A0ABU6SCT7</accession>
<dbReference type="InterPro" id="IPR036390">
    <property type="entry name" value="WH_DNA-bd_sf"/>
</dbReference>
<evidence type="ECO:0000313" key="10">
    <source>
        <dbReference type="Proteomes" id="UP001341840"/>
    </source>
</evidence>